<dbReference type="CDD" id="cd02966">
    <property type="entry name" value="TlpA_like_family"/>
    <property type="match status" value="1"/>
</dbReference>
<dbReference type="EMBL" id="WLZY01000003">
    <property type="protein sequence ID" value="NDL57706.1"/>
    <property type="molecule type" value="Genomic_DNA"/>
</dbReference>
<dbReference type="Proteomes" id="UP000460435">
    <property type="component" value="Unassembled WGS sequence"/>
</dbReference>
<dbReference type="Pfam" id="PF00578">
    <property type="entry name" value="AhpC-TSA"/>
    <property type="match status" value="1"/>
</dbReference>
<dbReference type="GO" id="GO:0016491">
    <property type="term" value="F:oxidoreductase activity"/>
    <property type="evidence" value="ECO:0007669"/>
    <property type="project" value="InterPro"/>
</dbReference>
<proteinExistence type="predicted"/>
<dbReference type="GO" id="GO:0030313">
    <property type="term" value="C:cell envelope"/>
    <property type="evidence" value="ECO:0007669"/>
    <property type="project" value="UniProtKB-SubCell"/>
</dbReference>
<dbReference type="PROSITE" id="PS51257">
    <property type="entry name" value="PROKAR_LIPOPROTEIN"/>
    <property type="match status" value="1"/>
</dbReference>
<dbReference type="Gene3D" id="3.40.30.10">
    <property type="entry name" value="Glutaredoxin"/>
    <property type="match status" value="1"/>
</dbReference>
<keyword evidence="2" id="KW-0201">Cytochrome c-type biogenesis</keyword>
<dbReference type="GO" id="GO:0017004">
    <property type="term" value="P:cytochrome complex assembly"/>
    <property type="evidence" value="ECO:0007669"/>
    <property type="project" value="UniProtKB-KW"/>
</dbReference>
<organism evidence="7 8">
    <name type="scientific">Phytoactinopolyspora mesophila</name>
    <dbReference type="NCBI Taxonomy" id="2650750"/>
    <lineage>
        <taxon>Bacteria</taxon>
        <taxon>Bacillati</taxon>
        <taxon>Actinomycetota</taxon>
        <taxon>Actinomycetes</taxon>
        <taxon>Jiangellales</taxon>
        <taxon>Jiangellaceae</taxon>
        <taxon>Phytoactinopolyspora</taxon>
    </lineage>
</organism>
<dbReference type="GO" id="GO:0016209">
    <property type="term" value="F:antioxidant activity"/>
    <property type="evidence" value="ECO:0007669"/>
    <property type="project" value="InterPro"/>
</dbReference>
<evidence type="ECO:0000256" key="5">
    <source>
        <dbReference type="ARBA" id="ARBA00023284"/>
    </source>
</evidence>
<evidence type="ECO:0000256" key="2">
    <source>
        <dbReference type="ARBA" id="ARBA00022748"/>
    </source>
</evidence>
<feature type="domain" description="Thioredoxin" evidence="6">
    <location>
        <begin position="45"/>
        <end position="194"/>
    </location>
</feature>
<comment type="subcellular location">
    <subcellularLocation>
        <location evidence="1">Cell envelope</location>
    </subcellularLocation>
</comment>
<dbReference type="PROSITE" id="PS00194">
    <property type="entry name" value="THIOREDOXIN_1"/>
    <property type="match status" value="1"/>
</dbReference>
<name>A0A7K3M384_9ACTN</name>
<dbReference type="SUPFAM" id="SSF52833">
    <property type="entry name" value="Thioredoxin-like"/>
    <property type="match status" value="1"/>
</dbReference>
<dbReference type="RefSeq" id="WP_162450378.1">
    <property type="nucleotide sequence ID" value="NZ_WLZY01000003.1"/>
</dbReference>
<keyword evidence="3" id="KW-0735">Signal-anchor</keyword>
<sequence length="196" mass="20558">MLRAVVATLALVVLAGCSDGQVTRDADTENIGYIEGDGVVSLIAPENREPAPEFGGPLLGGEGEFDLADALGDVVVLNVWGSWCPPCRKEAPDLQAVYEEYADDGVRFIGVNTRDGQSETAALAFEEEFGITYPSVVDPHGEALLAFRSTLPPAAIPSTLIIDREGQLAARVLGPIGRTSLGDMVADVLGEDESGT</sequence>
<keyword evidence="4" id="KW-1015">Disulfide bond</keyword>
<evidence type="ECO:0000256" key="3">
    <source>
        <dbReference type="ARBA" id="ARBA00022968"/>
    </source>
</evidence>
<dbReference type="AlphaFoldDB" id="A0A7K3M384"/>
<dbReference type="InterPro" id="IPR000866">
    <property type="entry name" value="AhpC/TSA"/>
</dbReference>
<dbReference type="InterPro" id="IPR017937">
    <property type="entry name" value="Thioredoxin_CS"/>
</dbReference>
<dbReference type="PANTHER" id="PTHR42852">
    <property type="entry name" value="THIOL:DISULFIDE INTERCHANGE PROTEIN DSBE"/>
    <property type="match status" value="1"/>
</dbReference>
<evidence type="ECO:0000256" key="1">
    <source>
        <dbReference type="ARBA" id="ARBA00004196"/>
    </source>
</evidence>
<evidence type="ECO:0000256" key="4">
    <source>
        <dbReference type="ARBA" id="ARBA00023157"/>
    </source>
</evidence>
<keyword evidence="5" id="KW-0676">Redox-active center</keyword>
<evidence type="ECO:0000313" key="7">
    <source>
        <dbReference type="EMBL" id="NDL57706.1"/>
    </source>
</evidence>
<keyword evidence="8" id="KW-1185">Reference proteome</keyword>
<dbReference type="InterPro" id="IPR036249">
    <property type="entry name" value="Thioredoxin-like_sf"/>
</dbReference>
<comment type="caution">
    <text evidence="7">The sequence shown here is derived from an EMBL/GenBank/DDBJ whole genome shotgun (WGS) entry which is preliminary data.</text>
</comment>
<reference evidence="7 8" key="1">
    <citation type="submission" date="2019-11" db="EMBL/GenBank/DDBJ databases">
        <authorList>
            <person name="Li X.-J."/>
            <person name="Feng X.-M."/>
        </authorList>
    </citation>
    <scope>NUCLEOTIDE SEQUENCE [LARGE SCALE GENOMIC DNA]</scope>
    <source>
        <strain evidence="7 8">XMNu-373</strain>
    </source>
</reference>
<evidence type="ECO:0000313" key="8">
    <source>
        <dbReference type="Proteomes" id="UP000460435"/>
    </source>
</evidence>
<keyword evidence="3" id="KW-0812">Transmembrane</keyword>
<dbReference type="PROSITE" id="PS51352">
    <property type="entry name" value="THIOREDOXIN_2"/>
    <property type="match status" value="1"/>
</dbReference>
<accession>A0A7K3M384</accession>
<dbReference type="PANTHER" id="PTHR42852:SF6">
    <property type="entry name" value="THIOL:DISULFIDE INTERCHANGE PROTEIN DSBE"/>
    <property type="match status" value="1"/>
</dbReference>
<dbReference type="InterPro" id="IPR013766">
    <property type="entry name" value="Thioredoxin_domain"/>
</dbReference>
<protein>
    <submittedName>
        <fullName evidence="7">Redoxin domain-containing protein</fullName>
    </submittedName>
</protein>
<gene>
    <name evidence="7" type="ORF">F7O44_11535</name>
</gene>
<dbReference type="InterPro" id="IPR050553">
    <property type="entry name" value="Thioredoxin_ResA/DsbE_sf"/>
</dbReference>
<evidence type="ECO:0000259" key="6">
    <source>
        <dbReference type="PROSITE" id="PS51352"/>
    </source>
</evidence>